<gene>
    <name evidence="1" type="ORF">CEV33_3792</name>
</gene>
<sequence length="78" mass="8802">MVVSDLQPVEFFLRHRDQTRHDDSHPLLASENPVFLSWFGLNRARAAKPVASLICPCVRLYIAVEKLPQLHHAGGESI</sequence>
<protein>
    <submittedName>
        <fullName evidence="1">Uncharacterized protein</fullName>
    </submittedName>
</protein>
<accession>A0A256FRK3</accession>
<name>A0A256FRK3_9HYPH</name>
<comment type="caution">
    <text evidence="1">The sequence shown here is derived from an EMBL/GenBank/DDBJ whole genome shotgun (WGS) entry which is preliminary data.</text>
</comment>
<dbReference type="Proteomes" id="UP000216478">
    <property type="component" value="Unassembled WGS sequence"/>
</dbReference>
<dbReference type="EMBL" id="NNRL01000147">
    <property type="protein sequence ID" value="OYR17336.1"/>
    <property type="molecule type" value="Genomic_DNA"/>
</dbReference>
<dbReference type="AlphaFoldDB" id="A0A256FRK3"/>
<evidence type="ECO:0000313" key="2">
    <source>
        <dbReference type="Proteomes" id="UP000216478"/>
    </source>
</evidence>
<organism evidence="1 2">
    <name type="scientific">Brucella grignonensis</name>
    <dbReference type="NCBI Taxonomy" id="94627"/>
    <lineage>
        <taxon>Bacteria</taxon>
        <taxon>Pseudomonadati</taxon>
        <taxon>Pseudomonadota</taxon>
        <taxon>Alphaproteobacteria</taxon>
        <taxon>Hyphomicrobiales</taxon>
        <taxon>Brucellaceae</taxon>
        <taxon>Brucella/Ochrobactrum group</taxon>
        <taxon>Brucella</taxon>
    </lineage>
</organism>
<reference evidence="1 2" key="1">
    <citation type="submission" date="2017-07" db="EMBL/GenBank/DDBJ databases">
        <title>Phylogenetic study on the rhizospheric bacterium Ochrobactrum sp. A44.</title>
        <authorList>
            <person name="Krzyzanowska D.M."/>
            <person name="Ossowicki A."/>
            <person name="Rajewska M."/>
            <person name="Maciag T."/>
            <person name="Kaczynski Z."/>
            <person name="Czerwicka M."/>
            <person name="Jafra S."/>
        </authorList>
    </citation>
    <scope>NUCLEOTIDE SEQUENCE [LARGE SCALE GENOMIC DNA]</scope>
    <source>
        <strain evidence="1 2">OgA9a</strain>
    </source>
</reference>
<keyword evidence="2" id="KW-1185">Reference proteome</keyword>
<evidence type="ECO:0000313" key="1">
    <source>
        <dbReference type="EMBL" id="OYR17336.1"/>
    </source>
</evidence>
<proteinExistence type="predicted"/>